<feature type="transmembrane region" description="Helical" evidence="1">
    <location>
        <begin position="20"/>
        <end position="45"/>
    </location>
</feature>
<dbReference type="EMBL" id="CP147846">
    <property type="protein sequence ID" value="WXG70701.1"/>
    <property type="molecule type" value="Genomic_DNA"/>
</dbReference>
<accession>A0ABZ2PW17</accession>
<dbReference type="RefSeq" id="WP_338892276.1">
    <property type="nucleotide sequence ID" value="NZ_CP147846.1"/>
</dbReference>
<keyword evidence="3" id="KW-1185">Reference proteome</keyword>
<reference evidence="2 3" key="1">
    <citation type="submission" date="2024-03" db="EMBL/GenBank/DDBJ databases">
        <title>Natural products discovery in diverse microorganisms through a two-stage MS feature dereplication strategy.</title>
        <authorList>
            <person name="Zhang R."/>
        </authorList>
    </citation>
    <scope>NUCLEOTIDE SEQUENCE [LARGE SCALE GENOMIC DNA]</scope>
    <source>
        <strain evidence="2 3">18930</strain>
    </source>
</reference>
<keyword evidence="1" id="KW-0812">Transmembrane</keyword>
<evidence type="ECO:0000313" key="2">
    <source>
        <dbReference type="EMBL" id="WXG70701.1"/>
    </source>
</evidence>
<evidence type="ECO:0008006" key="4">
    <source>
        <dbReference type="Google" id="ProtNLM"/>
    </source>
</evidence>
<name>A0ABZ2PW17_9NOCA</name>
<evidence type="ECO:0000256" key="1">
    <source>
        <dbReference type="SAM" id="Phobius"/>
    </source>
</evidence>
<protein>
    <recommendedName>
        <fullName evidence="4">DUF4760 domain-containing protein</fullName>
    </recommendedName>
</protein>
<proteinExistence type="predicted"/>
<evidence type="ECO:0000313" key="3">
    <source>
        <dbReference type="Proteomes" id="UP001432000"/>
    </source>
</evidence>
<dbReference type="Proteomes" id="UP001432000">
    <property type="component" value="Chromosome"/>
</dbReference>
<keyword evidence="1" id="KW-0472">Membrane</keyword>
<organism evidence="2 3">
    <name type="scientific">Rhodococcus sovatensis</name>
    <dbReference type="NCBI Taxonomy" id="1805840"/>
    <lineage>
        <taxon>Bacteria</taxon>
        <taxon>Bacillati</taxon>
        <taxon>Actinomycetota</taxon>
        <taxon>Actinomycetes</taxon>
        <taxon>Mycobacteriales</taxon>
        <taxon>Nocardiaceae</taxon>
        <taxon>Rhodococcus</taxon>
    </lineage>
</organism>
<gene>
    <name evidence="2" type="ORF">WDS16_09505</name>
</gene>
<sequence>MLILAQEPAVQNITIQAAPPWWNIIAAVLGALVAGGIAVTGWIYVHRKSQSRDLENWRRTAVAKAVTELIEASEKRFEIIRKSSGDSDQLQREAESKKIFSQIELCRYQIQISAADTDVEDRAVEIFSKHQQSDGAITLVRDWEMEFSDTKATLHMKWFDKTVLHHELIRATQRELKQNVSEPIVRDHAEVLQ</sequence>
<keyword evidence="1" id="KW-1133">Transmembrane helix</keyword>